<evidence type="ECO:0000313" key="2">
    <source>
        <dbReference type="Proteomes" id="UP000466388"/>
    </source>
</evidence>
<keyword evidence="2" id="KW-1185">Reference proteome</keyword>
<evidence type="ECO:0000313" key="1">
    <source>
        <dbReference type="EMBL" id="MTV81318.1"/>
    </source>
</evidence>
<protein>
    <submittedName>
        <fullName evidence="1">Uncharacterized protein</fullName>
    </submittedName>
</protein>
<dbReference type="Proteomes" id="UP000466388">
    <property type="component" value="Unassembled WGS sequence"/>
</dbReference>
<organism evidence="1 2">
    <name type="scientific">Secundilactobacillus folii</name>
    <dbReference type="NCBI Taxonomy" id="2678357"/>
    <lineage>
        <taxon>Bacteria</taxon>
        <taxon>Bacillati</taxon>
        <taxon>Bacillota</taxon>
        <taxon>Bacilli</taxon>
        <taxon>Lactobacillales</taxon>
        <taxon>Lactobacillaceae</taxon>
        <taxon>Secundilactobacillus</taxon>
    </lineage>
</organism>
<accession>A0A7X2XTJ6</accession>
<gene>
    <name evidence="1" type="ORF">GM612_01445</name>
</gene>
<dbReference type="AlphaFoldDB" id="A0A7X2XTJ6"/>
<name>A0A7X2XTJ6_9LACO</name>
<reference evidence="1 2" key="1">
    <citation type="submission" date="2019-11" db="EMBL/GenBank/DDBJ databases">
        <title>Lactobacillus sp. nov. CRM56-3, isolated from fermented tea leaves.</title>
        <authorList>
            <person name="Phuengjayaem S."/>
            <person name="Tanasupawat S."/>
        </authorList>
    </citation>
    <scope>NUCLEOTIDE SEQUENCE [LARGE SCALE GENOMIC DNA]</scope>
    <source>
        <strain evidence="1 2">CRM56-3</strain>
    </source>
</reference>
<dbReference type="EMBL" id="WNJO01000001">
    <property type="protein sequence ID" value="MTV81318.1"/>
    <property type="molecule type" value="Genomic_DNA"/>
</dbReference>
<proteinExistence type="predicted"/>
<dbReference type="RefSeq" id="WP_155430587.1">
    <property type="nucleotide sequence ID" value="NZ_WNJO01000001.1"/>
</dbReference>
<comment type="caution">
    <text evidence="1">The sequence shown here is derived from an EMBL/GenBank/DDBJ whole genome shotgun (WGS) entry which is preliminary data.</text>
</comment>
<sequence length="136" mass="15299">MDKRIKMSVIMLALGFLGLNWLNSQGFPAAAATRHTSALKQVTTRSVSTKRVTVTPTHRLHVVITAYNANQKESHRRYTFRLFRNGKRYKTLTFKNGHTTQAIKVKPGNYSVRVYGNSKNNSFSGGISSSNQPHFV</sequence>